<dbReference type="EMBL" id="AONG01000005">
    <property type="protein sequence ID" value="KIQ70664.1"/>
    <property type="molecule type" value="Genomic_DNA"/>
</dbReference>
<evidence type="ECO:0000256" key="5">
    <source>
        <dbReference type="SAM" id="Phobius"/>
    </source>
</evidence>
<evidence type="ECO:0000256" key="4">
    <source>
        <dbReference type="ARBA" id="ARBA00023136"/>
    </source>
</evidence>
<dbReference type="Proteomes" id="UP000035100">
    <property type="component" value="Unassembled WGS sequence"/>
</dbReference>
<dbReference type="Pfam" id="PF13564">
    <property type="entry name" value="DoxX_2"/>
    <property type="match status" value="1"/>
</dbReference>
<reference evidence="6 7" key="1">
    <citation type="submission" date="2013-01" db="EMBL/GenBank/DDBJ databases">
        <authorList>
            <person name="Fiebig A."/>
            <person name="Goeker M."/>
            <person name="Klenk H.-P.P."/>
        </authorList>
    </citation>
    <scope>NUCLEOTIDE SEQUENCE [LARGE SCALE GENOMIC DNA]</scope>
    <source>
        <strain evidence="6 7">DSM 24838</strain>
    </source>
</reference>
<feature type="transmembrane region" description="Helical" evidence="5">
    <location>
        <begin position="94"/>
        <end position="114"/>
    </location>
</feature>
<keyword evidence="2 5" id="KW-0812">Transmembrane</keyword>
<comment type="caution">
    <text evidence="6">The sequence shown here is derived from an EMBL/GenBank/DDBJ whole genome shotgun (WGS) entry which is preliminary data.</text>
</comment>
<feature type="transmembrane region" description="Helical" evidence="5">
    <location>
        <begin position="50"/>
        <end position="65"/>
    </location>
</feature>
<evidence type="ECO:0000313" key="6">
    <source>
        <dbReference type="EMBL" id="KIQ70664.1"/>
    </source>
</evidence>
<organism evidence="6 7">
    <name type="scientific">Wenxinia marina DSM 24838</name>
    <dbReference type="NCBI Taxonomy" id="1123501"/>
    <lineage>
        <taxon>Bacteria</taxon>
        <taxon>Pseudomonadati</taxon>
        <taxon>Pseudomonadota</taxon>
        <taxon>Alphaproteobacteria</taxon>
        <taxon>Rhodobacterales</taxon>
        <taxon>Roseobacteraceae</taxon>
        <taxon>Wenxinia</taxon>
    </lineage>
</organism>
<dbReference type="PATRIC" id="fig|1123501.6.peg.1112"/>
<feature type="transmembrane region" description="Helical" evidence="5">
    <location>
        <begin position="70"/>
        <end position="88"/>
    </location>
</feature>
<evidence type="ECO:0000256" key="2">
    <source>
        <dbReference type="ARBA" id="ARBA00022692"/>
    </source>
</evidence>
<dbReference type="AlphaFoldDB" id="A0A0D0Q8E1"/>
<comment type="subcellular location">
    <subcellularLocation>
        <location evidence="1">Membrane</location>
        <topology evidence="1">Multi-pass membrane protein</topology>
    </subcellularLocation>
</comment>
<dbReference type="eggNOG" id="COG3795">
    <property type="taxonomic scope" value="Bacteria"/>
</dbReference>
<dbReference type="GO" id="GO:0016020">
    <property type="term" value="C:membrane"/>
    <property type="evidence" value="ECO:0007669"/>
    <property type="project" value="UniProtKB-SubCell"/>
</dbReference>
<dbReference type="STRING" id="1123501.Wenmar_01042"/>
<keyword evidence="4 5" id="KW-0472">Membrane</keyword>
<evidence type="ECO:0000256" key="1">
    <source>
        <dbReference type="ARBA" id="ARBA00004141"/>
    </source>
</evidence>
<dbReference type="RefSeq" id="WP_018302825.1">
    <property type="nucleotide sequence ID" value="NZ_KB902288.1"/>
</dbReference>
<evidence type="ECO:0000313" key="7">
    <source>
        <dbReference type="Proteomes" id="UP000035100"/>
    </source>
</evidence>
<dbReference type="OrthoDB" id="9811373at2"/>
<name>A0A0D0Q8E1_9RHOB</name>
<sequence>MSDRPLILTGWILSALFALFLIGASAVPKLALDVGAQTMADLGWPEAPTVWIGVLELVLAVLFLIPRTGLLAATLTMALLGGAIITQMRAGSPLYSHTLFSVYLGIWMWAGLWLRDPAIRAVWPIRRA</sequence>
<keyword evidence="3 5" id="KW-1133">Transmembrane helix</keyword>
<keyword evidence="7" id="KW-1185">Reference proteome</keyword>
<protein>
    <submittedName>
        <fullName evidence="6">DoxX-like family</fullName>
    </submittedName>
</protein>
<gene>
    <name evidence="6" type="ORF">Wenmar_01042</name>
</gene>
<evidence type="ECO:0000256" key="3">
    <source>
        <dbReference type="ARBA" id="ARBA00022989"/>
    </source>
</evidence>
<proteinExistence type="predicted"/>
<accession>A0A0D0Q8E1</accession>
<dbReference type="InterPro" id="IPR032808">
    <property type="entry name" value="DoxX"/>
</dbReference>